<dbReference type="EMBL" id="ASRX01000037">
    <property type="protein sequence ID" value="EYF04269.1"/>
    <property type="molecule type" value="Genomic_DNA"/>
</dbReference>
<proteinExistence type="predicted"/>
<dbReference type="AlphaFoldDB" id="A0A017T4V7"/>
<accession>A0A017T4V7</accession>
<name>A0A017T4V7_9BACT</name>
<keyword evidence="2" id="KW-1185">Reference proteome</keyword>
<reference evidence="1 2" key="1">
    <citation type="submission" date="2013-05" db="EMBL/GenBank/DDBJ databases">
        <title>Genome assembly of Chondromyces apiculatus DSM 436.</title>
        <authorList>
            <person name="Sharma G."/>
            <person name="Khatri I."/>
            <person name="Kaur C."/>
            <person name="Mayilraj S."/>
            <person name="Subramanian S."/>
        </authorList>
    </citation>
    <scope>NUCLEOTIDE SEQUENCE [LARGE SCALE GENOMIC DNA]</scope>
    <source>
        <strain evidence="1 2">DSM 436</strain>
    </source>
</reference>
<gene>
    <name evidence="1" type="ORF">CAP_4746</name>
</gene>
<evidence type="ECO:0000313" key="1">
    <source>
        <dbReference type="EMBL" id="EYF04269.1"/>
    </source>
</evidence>
<evidence type="ECO:0000313" key="2">
    <source>
        <dbReference type="Proteomes" id="UP000019678"/>
    </source>
</evidence>
<organism evidence="1 2">
    <name type="scientific">Chondromyces apiculatus DSM 436</name>
    <dbReference type="NCBI Taxonomy" id="1192034"/>
    <lineage>
        <taxon>Bacteria</taxon>
        <taxon>Pseudomonadati</taxon>
        <taxon>Myxococcota</taxon>
        <taxon>Polyangia</taxon>
        <taxon>Polyangiales</taxon>
        <taxon>Polyangiaceae</taxon>
        <taxon>Chondromyces</taxon>
    </lineage>
</organism>
<protein>
    <submittedName>
        <fullName evidence="1">Uncharacterized protein</fullName>
    </submittedName>
</protein>
<dbReference type="Proteomes" id="UP000019678">
    <property type="component" value="Unassembled WGS sequence"/>
</dbReference>
<comment type="caution">
    <text evidence="1">The sequence shown here is derived from an EMBL/GenBank/DDBJ whole genome shotgun (WGS) entry which is preliminary data.</text>
</comment>
<sequence>MGLAFALALACGCAPDFRVQQPGEGGAGGSGGSGGSGAGSTTVADGSVCSPSCGADQDCVKEHCISRGALQFTVTWSRPGDADLFVTTPGDDTIYWENMGPDLGTDGGRLEHPGDFGEGPENVVWDGDEEPEYGQYSVCFLAGFSGAPDGAFEPPITASDPLDFTVTVSEYGSVVERFEGSFQANTIIDDENYPDCTPIESAYVGWFLYLP</sequence>